<evidence type="ECO:0000313" key="1">
    <source>
        <dbReference type="EMBL" id="JAP08227.1"/>
    </source>
</evidence>
<dbReference type="AlphaFoldDB" id="A0A0V0GJX8"/>
<accession>A0A0V0GJX8</accession>
<reference evidence="1" key="1">
    <citation type="submission" date="2015-12" db="EMBL/GenBank/DDBJ databases">
        <title>Gene expression during late stages of embryo sac development: a critical building block for successful pollen-pistil interactions.</title>
        <authorList>
            <person name="Liu Y."/>
            <person name="Joly V."/>
            <person name="Sabar M."/>
            <person name="Matton D.P."/>
        </authorList>
    </citation>
    <scope>NUCLEOTIDE SEQUENCE</scope>
</reference>
<proteinExistence type="predicted"/>
<dbReference type="EMBL" id="GEDG01037279">
    <property type="protein sequence ID" value="JAP08227.1"/>
    <property type="molecule type" value="Transcribed_RNA"/>
</dbReference>
<protein>
    <submittedName>
        <fullName evidence="1">Putative ovule protein</fullName>
    </submittedName>
</protein>
<sequence>MSQLKLTRVRFVVSITQGRGVWSAYTIPSPDPTCEITLGLLLLLLAEEMSTTHGMSEHLLQVPAFKYKTSDPKQFSF</sequence>
<organism evidence="1">
    <name type="scientific">Solanum chacoense</name>
    <name type="common">Chaco potato</name>
    <dbReference type="NCBI Taxonomy" id="4108"/>
    <lineage>
        <taxon>Eukaryota</taxon>
        <taxon>Viridiplantae</taxon>
        <taxon>Streptophyta</taxon>
        <taxon>Embryophyta</taxon>
        <taxon>Tracheophyta</taxon>
        <taxon>Spermatophyta</taxon>
        <taxon>Magnoliopsida</taxon>
        <taxon>eudicotyledons</taxon>
        <taxon>Gunneridae</taxon>
        <taxon>Pentapetalae</taxon>
        <taxon>asterids</taxon>
        <taxon>lamiids</taxon>
        <taxon>Solanales</taxon>
        <taxon>Solanaceae</taxon>
        <taxon>Solanoideae</taxon>
        <taxon>Solaneae</taxon>
        <taxon>Solanum</taxon>
    </lineage>
</organism>
<name>A0A0V0GJX8_SOLCH</name>